<dbReference type="PANTHER" id="PTHR11895:SF176">
    <property type="entry name" value="AMIDASE AMID-RELATED"/>
    <property type="match status" value="1"/>
</dbReference>
<dbReference type="OrthoDB" id="9777859at2"/>
<feature type="domain" description="Amidase" evidence="1">
    <location>
        <begin position="29"/>
        <end position="446"/>
    </location>
</feature>
<dbReference type="Proteomes" id="UP000184191">
    <property type="component" value="Unassembled WGS sequence"/>
</dbReference>
<dbReference type="AlphaFoldDB" id="A0A1M7DQL5"/>
<dbReference type="SUPFAM" id="SSF75304">
    <property type="entry name" value="Amidase signature (AS) enzymes"/>
    <property type="match status" value="1"/>
</dbReference>
<dbReference type="InterPro" id="IPR036928">
    <property type="entry name" value="AS_sf"/>
</dbReference>
<dbReference type="InterPro" id="IPR023631">
    <property type="entry name" value="Amidase_dom"/>
</dbReference>
<dbReference type="PANTHER" id="PTHR11895">
    <property type="entry name" value="TRANSAMIDASE"/>
    <property type="match status" value="1"/>
</dbReference>
<evidence type="ECO:0000313" key="2">
    <source>
        <dbReference type="EMBL" id="SHL81775.1"/>
    </source>
</evidence>
<name>A0A1M7DQL5_9RHOB</name>
<dbReference type="GO" id="GO:0016740">
    <property type="term" value="F:transferase activity"/>
    <property type="evidence" value="ECO:0007669"/>
    <property type="project" value="UniProtKB-KW"/>
</dbReference>
<keyword evidence="2" id="KW-0808">Transferase</keyword>
<dbReference type="STRING" id="1054996.SAMN05444414_1475"/>
<proteinExistence type="predicted"/>
<dbReference type="Pfam" id="PF01425">
    <property type="entry name" value="Amidase"/>
    <property type="match status" value="1"/>
</dbReference>
<dbReference type="InterPro" id="IPR020556">
    <property type="entry name" value="Amidase_CS"/>
</dbReference>
<dbReference type="Gene3D" id="3.90.1300.10">
    <property type="entry name" value="Amidase signature (AS) domain"/>
    <property type="match status" value="1"/>
</dbReference>
<reference evidence="3" key="1">
    <citation type="submission" date="2016-11" db="EMBL/GenBank/DDBJ databases">
        <authorList>
            <person name="Varghese N."/>
            <person name="Submissions S."/>
        </authorList>
    </citation>
    <scope>NUCLEOTIDE SEQUENCE [LARGE SCALE GENOMIC DNA]</scope>
    <source>
        <strain evidence="3">DSM 29327</strain>
    </source>
</reference>
<accession>A0A1M7DQL5</accession>
<dbReference type="InterPro" id="IPR000120">
    <property type="entry name" value="Amidase"/>
</dbReference>
<gene>
    <name evidence="2" type="ORF">SAMN05444414_1475</name>
</gene>
<organism evidence="2 3">
    <name type="scientific">Roseovarius marisflavi</name>
    <dbReference type="NCBI Taxonomy" id="1054996"/>
    <lineage>
        <taxon>Bacteria</taxon>
        <taxon>Pseudomonadati</taxon>
        <taxon>Pseudomonadota</taxon>
        <taxon>Alphaproteobacteria</taxon>
        <taxon>Rhodobacterales</taxon>
        <taxon>Roseobacteraceae</taxon>
        <taxon>Roseovarius</taxon>
    </lineage>
</organism>
<protein>
    <submittedName>
        <fullName evidence="2">Aspartyl-tRNA(Asn)/glutamyl-tRNA(Gln) amidotransferase subunit A</fullName>
    </submittedName>
</protein>
<keyword evidence="3" id="KW-1185">Reference proteome</keyword>
<dbReference type="RefSeq" id="WP_073200973.1">
    <property type="nucleotide sequence ID" value="NZ_FRBN01000047.1"/>
</dbReference>
<evidence type="ECO:0000313" key="3">
    <source>
        <dbReference type="Proteomes" id="UP000184191"/>
    </source>
</evidence>
<dbReference type="PROSITE" id="PS00571">
    <property type="entry name" value="AMIDASES"/>
    <property type="match status" value="1"/>
</dbReference>
<dbReference type="EMBL" id="FRBN01000047">
    <property type="protein sequence ID" value="SHL81775.1"/>
    <property type="molecule type" value="Genomic_DNA"/>
</dbReference>
<evidence type="ECO:0000259" key="1">
    <source>
        <dbReference type="Pfam" id="PF01425"/>
    </source>
</evidence>
<sequence length="465" mass="49470">MTIDPNDPFLSLTDLSDAYRVGSVKPSQVIRAHLDRIARVDPLIGAFQVVYDEDAMMAAEAADKMFASGNRLGPFHGIPFGLKDICDVEGRITTGGSKAMEDRVSRVTGTLAHRLFAAGGIMLGKTKTVECALGGWGTNQKMGTPRNPWDMQAHRVPGGSSSGTATSIAAGMAVCGVGTDTGGSVRLPAGFCGLVGLKVTERRLPTDGILPLSQTLDSPGPLARSVEDTALMLLAMDGVAGWSVDQDRQESRCLFDSLRAGVKGLRLGVLDAQERAECTSDVIEGYDAALGVLRNLGAELVPFSASKPYAELTAACGALIAAEGYYHHGHLYDQSDLPMDEDVRSRMLGGRDMSASNYMRLLSDREEARDIYISLMRGLDAVLTPTMTTTALRLEEVDQAVSPGHFTRPVNYVGMCALSVPTGVSDAGLPTSLQVIGRPNDEVMTLRIGAAYEAVRDPLSYPVLT</sequence>